<dbReference type="InterPro" id="IPR011042">
    <property type="entry name" value="6-blade_b-propeller_TolB-like"/>
</dbReference>
<gene>
    <name evidence="2" type="ORF">JM946_14490</name>
</gene>
<dbReference type="InterPro" id="IPR003431">
    <property type="entry name" value="B-propeller_Phytase"/>
</dbReference>
<dbReference type="RefSeq" id="WP_203168012.1">
    <property type="nucleotide sequence ID" value="NZ_JAEVLS010000003.1"/>
</dbReference>
<reference evidence="2 3" key="1">
    <citation type="journal article" date="2021" name="Int. J. Syst. Evol. Microbiol.">
        <title>Steroidobacter gossypii sp. nov., isolated from soil of cotton cropping field.</title>
        <authorList>
            <person name="Huang R."/>
            <person name="Yang S."/>
            <person name="Zhen C."/>
            <person name="Liu W."/>
        </authorList>
    </citation>
    <scope>NUCLEOTIDE SEQUENCE [LARGE SCALE GENOMIC DNA]</scope>
    <source>
        <strain evidence="2 3">S1-65</strain>
    </source>
</reference>
<dbReference type="Pfam" id="PF02333">
    <property type="entry name" value="Phytase"/>
    <property type="match status" value="2"/>
</dbReference>
<proteinExistence type="predicted"/>
<feature type="domain" description="BPP" evidence="1">
    <location>
        <begin position="29"/>
        <end position="343"/>
    </location>
</feature>
<dbReference type="SUPFAM" id="SSF50956">
    <property type="entry name" value="Thermostable phytase (3-phytase)"/>
    <property type="match status" value="2"/>
</dbReference>
<dbReference type="Proteomes" id="UP000661077">
    <property type="component" value="Unassembled WGS sequence"/>
</dbReference>
<comment type="caution">
    <text evidence="2">The sequence shown here is derived from an EMBL/GenBank/DDBJ whole genome shotgun (WGS) entry which is preliminary data.</text>
</comment>
<evidence type="ECO:0000313" key="3">
    <source>
        <dbReference type="Proteomes" id="UP000661077"/>
    </source>
</evidence>
<dbReference type="PROSITE" id="PS51257">
    <property type="entry name" value="PROKAR_LIPOPROTEIN"/>
    <property type="match status" value="1"/>
</dbReference>
<keyword evidence="3" id="KW-1185">Reference proteome</keyword>
<dbReference type="PROSITE" id="PS51662">
    <property type="entry name" value="BP_PHYTASE"/>
    <property type="match status" value="2"/>
</dbReference>
<accession>A0ABS1WY75</accession>
<organism evidence="2 3">
    <name type="scientific">Steroidobacter gossypii</name>
    <dbReference type="NCBI Taxonomy" id="2805490"/>
    <lineage>
        <taxon>Bacteria</taxon>
        <taxon>Pseudomonadati</taxon>
        <taxon>Pseudomonadota</taxon>
        <taxon>Gammaproteobacteria</taxon>
        <taxon>Steroidobacterales</taxon>
        <taxon>Steroidobacteraceae</taxon>
        <taxon>Steroidobacter</taxon>
    </lineage>
</organism>
<dbReference type="Gene3D" id="2.120.10.30">
    <property type="entry name" value="TolB, C-terminal domain"/>
    <property type="match status" value="2"/>
</dbReference>
<evidence type="ECO:0000259" key="1">
    <source>
        <dbReference type="PROSITE" id="PS51662"/>
    </source>
</evidence>
<feature type="domain" description="BPP" evidence="1">
    <location>
        <begin position="354"/>
        <end position="685"/>
    </location>
</feature>
<name>A0ABS1WY75_9GAMM</name>
<dbReference type="EMBL" id="JAEVLS010000003">
    <property type="protein sequence ID" value="MBM0105937.1"/>
    <property type="molecule type" value="Genomic_DNA"/>
</dbReference>
<evidence type="ECO:0000313" key="2">
    <source>
        <dbReference type="EMBL" id="MBM0105937.1"/>
    </source>
</evidence>
<sequence>MNTNMSRPLALLAVALLAGCGQGEGRDVASSKTPAAAARVAVDQDLPVPAEGTPFGAVLWSHPTDLARSLVVTASGNAGVTLSTLDGQSQGSSSGFIADAIALSYGFDTGAGQAPLFVVHDRGTAALRAFSIDPGTLELRSLTAAPLLLEAELTGLCLYRSSTTGKFYAFAATDPGQLQQWELSPRDGAIQGRLVRNIAVGAGAGHCAADEMEQVVYVADEAVGIWRIAAEPEADLASRELLDLTAPRGHLGEEVKGLALLHGATTNYLLAADEDAAAVYVYKLPEAKHVGKFTLAGVEGAKFESLWAGFAPTPRDAGVVLIPDEGETAAFRMLRWDAIVSALKLPAEGARDPRKVTPIAVNTVEPVVETEQVEDYGDAADDPAIWVHPTKPELSLVIGAQKKRGIEVYDLSGKRVQVLAVGRTNNVDLRQGVSLGGKRRDIVAGSNRDHRTLTLYEIDSATRKLTDVAAAPIATGLRDPYGLCMYHSAKSGKLYVFINNPDAGEFRQWEIQASGSKLTGKLVREFTVGTQAEGCVADDETGALYIAEEDVGLWRYAAEPDDSSPRRQLDSTGDAGRLKDDVEGVAIYRGQDGVGYLIVSNQGADNYAVYRREGENDFVGFFSIVANDELAIDGASETDGLDVTSAPLGPLFPHGLLVVQDGRNITPVERQNFKLVSWEHVATALGLQQR</sequence>
<protein>
    <submittedName>
        <fullName evidence="2">Phytase</fullName>
    </submittedName>
</protein>